<dbReference type="EMBL" id="SDMP01000013">
    <property type="protein sequence ID" value="RYR18442.1"/>
    <property type="molecule type" value="Genomic_DNA"/>
</dbReference>
<accession>A0A444ZWM3</accession>
<proteinExistence type="predicted"/>
<comment type="caution">
    <text evidence="1">The sequence shown here is derived from an EMBL/GenBank/DDBJ whole genome shotgun (WGS) entry which is preliminary data.</text>
</comment>
<organism evidence="1 2">
    <name type="scientific">Arachis hypogaea</name>
    <name type="common">Peanut</name>
    <dbReference type="NCBI Taxonomy" id="3818"/>
    <lineage>
        <taxon>Eukaryota</taxon>
        <taxon>Viridiplantae</taxon>
        <taxon>Streptophyta</taxon>
        <taxon>Embryophyta</taxon>
        <taxon>Tracheophyta</taxon>
        <taxon>Spermatophyta</taxon>
        <taxon>Magnoliopsida</taxon>
        <taxon>eudicotyledons</taxon>
        <taxon>Gunneridae</taxon>
        <taxon>Pentapetalae</taxon>
        <taxon>rosids</taxon>
        <taxon>fabids</taxon>
        <taxon>Fabales</taxon>
        <taxon>Fabaceae</taxon>
        <taxon>Papilionoideae</taxon>
        <taxon>50 kb inversion clade</taxon>
        <taxon>dalbergioids sensu lato</taxon>
        <taxon>Dalbergieae</taxon>
        <taxon>Pterocarpus clade</taxon>
        <taxon>Arachis</taxon>
    </lineage>
</organism>
<dbReference type="AlphaFoldDB" id="A0A444ZWM3"/>
<dbReference type="Proteomes" id="UP000289738">
    <property type="component" value="Chromosome B03"/>
</dbReference>
<sequence length="86" mass="9831">MLLPTSQLIVVNHLQNKGSPGFKYPFSLRMIFSIQQEAKHMDQMLYLIISYTYLCTIRNHNSSKGNIVCLWFDSSASTNFGQSKPT</sequence>
<gene>
    <name evidence="1" type="ORF">Ahy_B03g063064</name>
</gene>
<keyword evidence="2" id="KW-1185">Reference proteome</keyword>
<evidence type="ECO:0000313" key="1">
    <source>
        <dbReference type="EMBL" id="RYR18442.1"/>
    </source>
</evidence>
<name>A0A444ZWM3_ARAHY</name>
<evidence type="ECO:0000313" key="2">
    <source>
        <dbReference type="Proteomes" id="UP000289738"/>
    </source>
</evidence>
<protein>
    <submittedName>
        <fullName evidence="1">Uncharacterized protein</fullName>
    </submittedName>
</protein>
<reference evidence="1 2" key="1">
    <citation type="submission" date="2019-01" db="EMBL/GenBank/DDBJ databases">
        <title>Sequencing of cultivated peanut Arachis hypogaea provides insights into genome evolution and oil improvement.</title>
        <authorList>
            <person name="Chen X."/>
        </authorList>
    </citation>
    <scope>NUCLEOTIDE SEQUENCE [LARGE SCALE GENOMIC DNA]</scope>
    <source>
        <strain evidence="2">cv. Fuhuasheng</strain>
        <tissue evidence="1">Leaves</tissue>
    </source>
</reference>